<dbReference type="InterPro" id="IPR002110">
    <property type="entry name" value="Ankyrin_rpt"/>
</dbReference>
<dbReference type="PROSITE" id="PS50088">
    <property type="entry name" value="ANK_REPEAT"/>
    <property type="match status" value="1"/>
</dbReference>
<dbReference type="Proteomes" id="UP000257109">
    <property type="component" value="Unassembled WGS sequence"/>
</dbReference>
<dbReference type="PROSITE" id="PS50297">
    <property type="entry name" value="ANK_REP_REGION"/>
    <property type="match status" value="1"/>
</dbReference>
<protein>
    <submittedName>
        <fullName evidence="2">Uncharacterized protein</fullName>
    </submittedName>
</protein>
<reference evidence="2" key="1">
    <citation type="submission" date="2018-05" db="EMBL/GenBank/DDBJ databases">
        <title>Draft genome of Mucuna pruriens seed.</title>
        <authorList>
            <person name="Nnadi N.E."/>
            <person name="Vos R."/>
            <person name="Hasami M.H."/>
            <person name="Devisetty U.K."/>
            <person name="Aguiy J.C."/>
        </authorList>
    </citation>
    <scope>NUCLEOTIDE SEQUENCE [LARGE SCALE GENOMIC DNA]</scope>
    <source>
        <strain evidence="2">JCA_2017</strain>
    </source>
</reference>
<feature type="repeat" description="ANK" evidence="1">
    <location>
        <begin position="174"/>
        <end position="206"/>
    </location>
</feature>
<keyword evidence="3" id="KW-1185">Reference proteome</keyword>
<gene>
    <name evidence="2" type="ORF">CR513_30668</name>
</gene>
<dbReference type="PANTHER" id="PTHR32108:SF9">
    <property type="entry name" value="REVERSE TRANSCRIPTASE RNASE H-LIKE DOMAIN-CONTAINING PROTEIN"/>
    <property type="match status" value="1"/>
</dbReference>
<feature type="non-terminal residue" evidence="2">
    <location>
        <position position="1"/>
    </location>
</feature>
<dbReference type="AlphaFoldDB" id="A0A371GB75"/>
<dbReference type="EMBL" id="QJKJ01006122">
    <property type="protein sequence ID" value="RDX87808.1"/>
    <property type="molecule type" value="Genomic_DNA"/>
</dbReference>
<proteinExistence type="predicted"/>
<name>A0A371GB75_MUCPR</name>
<keyword evidence="1" id="KW-0040">ANK repeat</keyword>
<comment type="caution">
    <text evidence="2">The sequence shown here is derived from an EMBL/GenBank/DDBJ whole genome shotgun (WGS) entry which is preliminary data.</text>
</comment>
<evidence type="ECO:0000313" key="2">
    <source>
        <dbReference type="EMBL" id="RDX87808.1"/>
    </source>
</evidence>
<evidence type="ECO:0000256" key="1">
    <source>
        <dbReference type="PROSITE-ProRule" id="PRU00023"/>
    </source>
</evidence>
<sequence length="217" mass="24324">MKRNPRARKGDCDSSWACQCRGGERNWPCASCNNRASRGPSPKIAYRTYDPTEVAFWNSRENTPIKEVTNIAEIGRVTRSGRIYSPEALRKKTQVPKAKETMARNTKGVATGKEAVELLKLIRHSHYNLLLKILIEAHLAQDIALEKFGGIINNITAGSHLSFFEEEISAEGRSHNQPLHIAVKCGDYMIARVLINNGSTFNILPKITLDKLYFPDS</sequence>
<organism evidence="2 3">
    <name type="scientific">Mucuna pruriens</name>
    <name type="common">Velvet bean</name>
    <name type="synonym">Dolichos pruriens</name>
    <dbReference type="NCBI Taxonomy" id="157652"/>
    <lineage>
        <taxon>Eukaryota</taxon>
        <taxon>Viridiplantae</taxon>
        <taxon>Streptophyta</taxon>
        <taxon>Embryophyta</taxon>
        <taxon>Tracheophyta</taxon>
        <taxon>Spermatophyta</taxon>
        <taxon>Magnoliopsida</taxon>
        <taxon>eudicotyledons</taxon>
        <taxon>Gunneridae</taxon>
        <taxon>Pentapetalae</taxon>
        <taxon>rosids</taxon>
        <taxon>fabids</taxon>
        <taxon>Fabales</taxon>
        <taxon>Fabaceae</taxon>
        <taxon>Papilionoideae</taxon>
        <taxon>50 kb inversion clade</taxon>
        <taxon>NPAAA clade</taxon>
        <taxon>indigoferoid/millettioid clade</taxon>
        <taxon>Phaseoleae</taxon>
        <taxon>Mucuna</taxon>
    </lineage>
</organism>
<evidence type="ECO:0000313" key="3">
    <source>
        <dbReference type="Proteomes" id="UP000257109"/>
    </source>
</evidence>
<dbReference type="PANTHER" id="PTHR32108">
    <property type="entry name" value="DNA-DIRECTED RNA POLYMERASE SUBUNIT ALPHA"/>
    <property type="match status" value="1"/>
</dbReference>
<accession>A0A371GB75</accession>